<dbReference type="PANTHER" id="PTHR11749">
    <property type="entry name" value="RIBULOSE-5-PHOSPHATE-3-EPIMERASE"/>
    <property type="match status" value="1"/>
</dbReference>
<dbReference type="InterPro" id="IPR000056">
    <property type="entry name" value="Ribul_P_3_epim-like"/>
</dbReference>
<dbReference type="GO" id="GO:0005975">
    <property type="term" value="P:carbohydrate metabolic process"/>
    <property type="evidence" value="ECO:0007669"/>
    <property type="project" value="InterPro"/>
</dbReference>
<sequence>MVEIIPSVIPQYLDIVREKLGKVLGLVKKVQIDIVDGQYAEVLTWPFVDKDSDDLMNLARGNEKFPYIDDFILEIDMMVLHPVEYLGDFISLGAKSFVVHIDSTDHIQECIDTIKNSGCRVGLGIKPSIDVDLLQSFLPQVDFVQFMGNDKVGHNGIELDKSVINKIKYFHEKHPSTDIQIDIGVNEENIPKLKKVGVSSFISSSSIFNASNVKEAITKLQSF</sequence>
<evidence type="ECO:0000313" key="3">
    <source>
        <dbReference type="EMBL" id="OHB12317.1"/>
    </source>
</evidence>
<dbReference type="InterPro" id="IPR013785">
    <property type="entry name" value="Aldolase_TIM"/>
</dbReference>
<dbReference type="InterPro" id="IPR011060">
    <property type="entry name" value="RibuloseP-bd_barrel"/>
</dbReference>
<evidence type="ECO:0008006" key="5">
    <source>
        <dbReference type="Google" id="ProtNLM"/>
    </source>
</evidence>
<comment type="caution">
    <text evidence="3">The sequence shown here is derived from an EMBL/GenBank/DDBJ whole genome shotgun (WGS) entry which is preliminary data.</text>
</comment>
<proteinExistence type="predicted"/>
<name>A0A1G2USD0_9BACT</name>
<keyword evidence="1" id="KW-0479">Metal-binding</keyword>
<organism evidence="3 4">
    <name type="scientific">Candidatus Zambryskibacteria bacterium RIFCSPLOWO2_12_FULL_39_16</name>
    <dbReference type="NCBI Taxonomy" id="1802775"/>
    <lineage>
        <taxon>Bacteria</taxon>
        <taxon>Candidatus Zambryskiibacteriota</taxon>
    </lineage>
</organism>
<dbReference type="Gene3D" id="3.20.20.70">
    <property type="entry name" value="Aldolase class I"/>
    <property type="match status" value="1"/>
</dbReference>
<protein>
    <recommendedName>
        <fullName evidence="5">Ribulose-phosphate 3-epimerase</fullName>
    </recommendedName>
</protein>
<accession>A0A1G2USD0</accession>
<dbReference type="Proteomes" id="UP000177276">
    <property type="component" value="Unassembled WGS sequence"/>
</dbReference>
<dbReference type="GO" id="GO:0046872">
    <property type="term" value="F:metal ion binding"/>
    <property type="evidence" value="ECO:0007669"/>
    <property type="project" value="UniProtKB-KW"/>
</dbReference>
<dbReference type="EMBL" id="MHWS01000011">
    <property type="protein sequence ID" value="OHB12317.1"/>
    <property type="molecule type" value="Genomic_DNA"/>
</dbReference>
<evidence type="ECO:0000256" key="1">
    <source>
        <dbReference type="ARBA" id="ARBA00022723"/>
    </source>
</evidence>
<dbReference type="AlphaFoldDB" id="A0A1G2USD0"/>
<keyword evidence="2" id="KW-0413">Isomerase</keyword>
<dbReference type="SUPFAM" id="SSF51366">
    <property type="entry name" value="Ribulose-phoshate binding barrel"/>
    <property type="match status" value="1"/>
</dbReference>
<reference evidence="3 4" key="1">
    <citation type="journal article" date="2016" name="Nat. Commun.">
        <title>Thousands of microbial genomes shed light on interconnected biogeochemical processes in an aquifer system.</title>
        <authorList>
            <person name="Anantharaman K."/>
            <person name="Brown C.T."/>
            <person name="Hug L.A."/>
            <person name="Sharon I."/>
            <person name="Castelle C.J."/>
            <person name="Probst A.J."/>
            <person name="Thomas B.C."/>
            <person name="Singh A."/>
            <person name="Wilkins M.J."/>
            <person name="Karaoz U."/>
            <person name="Brodie E.L."/>
            <person name="Williams K.H."/>
            <person name="Hubbard S.S."/>
            <person name="Banfield J.F."/>
        </authorList>
    </citation>
    <scope>NUCLEOTIDE SEQUENCE [LARGE SCALE GENOMIC DNA]</scope>
</reference>
<evidence type="ECO:0000313" key="4">
    <source>
        <dbReference type="Proteomes" id="UP000177276"/>
    </source>
</evidence>
<dbReference type="GO" id="GO:0016857">
    <property type="term" value="F:racemase and epimerase activity, acting on carbohydrates and derivatives"/>
    <property type="evidence" value="ECO:0007669"/>
    <property type="project" value="InterPro"/>
</dbReference>
<evidence type="ECO:0000256" key="2">
    <source>
        <dbReference type="ARBA" id="ARBA00023235"/>
    </source>
</evidence>
<dbReference type="Pfam" id="PF00834">
    <property type="entry name" value="Ribul_P_3_epim"/>
    <property type="match status" value="1"/>
</dbReference>
<gene>
    <name evidence="3" type="ORF">A3G46_01915</name>
</gene>